<evidence type="ECO:0000256" key="1">
    <source>
        <dbReference type="SAM" id="Phobius"/>
    </source>
</evidence>
<keyword evidence="3" id="KW-1185">Reference proteome</keyword>
<protein>
    <recommendedName>
        <fullName evidence="4">DUF2489 domain-containing protein</fullName>
    </recommendedName>
</protein>
<evidence type="ECO:0008006" key="4">
    <source>
        <dbReference type="Google" id="ProtNLM"/>
    </source>
</evidence>
<dbReference type="RefSeq" id="WP_135251239.1">
    <property type="nucleotide sequence ID" value="NZ_SMLK01000007.1"/>
</dbReference>
<dbReference type="Proteomes" id="UP000297839">
    <property type="component" value="Unassembled WGS sequence"/>
</dbReference>
<reference evidence="2 3" key="1">
    <citation type="submission" date="2019-03" db="EMBL/GenBank/DDBJ databases">
        <title>Ramlibacter sp. 18x22-1, whole genome shotgun sequence.</title>
        <authorList>
            <person name="Zhang X."/>
            <person name="Feng G."/>
            <person name="Zhu H."/>
        </authorList>
    </citation>
    <scope>NUCLEOTIDE SEQUENCE [LARGE SCALE GENOMIC DNA]</scope>
    <source>
        <strain evidence="2 3">18x22-1</strain>
    </source>
</reference>
<dbReference type="AlphaFoldDB" id="A0A4Z0BHE8"/>
<keyword evidence="1" id="KW-0812">Transmembrane</keyword>
<sequence>MTLPLYHALWIATALAVIAIASGFITRWLKLREFRRAQAEEALDALAGYSEWLAAQRRGTAFGGDRSPLAQVRRCQQAAFPEFAPAMAALLALHARLLDFLWRQQLLRTRDPEAWLESDHDAQFMLLWSEHREAVHALAERLRQRAGEPLMDAEPESVYPV</sequence>
<evidence type="ECO:0000313" key="3">
    <source>
        <dbReference type="Proteomes" id="UP000297839"/>
    </source>
</evidence>
<dbReference type="EMBL" id="SMLK01000007">
    <property type="protein sequence ID" value="TFY97687.1"/>
    <property type="molecule type" value="Genomic_DNA"/>
</dbReference>
<feature type="transmembrane region" description="Helical" evidence="1">
    <location>
        <begin position="6"/>
        <end position="26"/>
    </location>
</feature>
<comment type="caution">
    <text evidence="2">The sequence shown here is derived from an EMBL/GenBank/DDBJ whole genome shotgun (WGS) entry which is preliminary data.</text>
</comment>
<gene>
    <name evidence="2" type="ORF">EZ216_18350</name>
</gene>
<evidence type="ECO:0000313" key="2">
    <source>
        <dbReference type="EMBL" id="TFY97687.1"/>
    </source>
</evidence>
<proteinExistence type="predicted"/>
<name>A0A4Z0BHE8_9BURK</name>
<keyword evidence="1" id="KW-1133">Transmembrane helix</keyword>
<dbReference type="OrthoDB" id="8911777at2"/>
<accession>A0A4Z0BHE8</accession>
<keyword evidence="1" id="KW-0472">Membrane</keyword>
<organism evidence="2 3">
    <name type="scientific">Ramlibacter humi</name>
    <dbReference type="NCBI Taxonomy" id="2530451"/>
    <lineage>
        <taxon>Bacteria</taxon>
        <taxon>Pseudomonadati</taxon>
        <taxon>Pseudomonadota</taxon>
        <taxon>Betaproteobacteria</taxon>
        <taxon>Burkholderiales</taxon>
        <taxon>Comamonadaceae</taxon>
        <taxon>Ramlibacter</taxon>
    </lineage>
</organism>